<keyword evidence="4" id="KW-1185">Reference proteome</keyword>
<sequence length="130" mass="15211">MTYSIGAFSSKTGISAYTLRYYEKEQLLRPVRQHNGRRAYTQQDVAWVEFIKRLKDTGMPIKSIQRYAQLRAQGASTLKQRMQMLQEHRAHIQQTLLSWQAHMDNLDHKITLYQTEILQQGDATHSSSTR</sequence>
<evidence type="ECO:0000313" key="3">
    <source>
        <dbReference type="EMBL" id="RUS67130.1"/>
    </source>
</evidence>
<dbReference type="InterPro" id="IPR009061">
    <property type="entry name" value="DNA-bd_dom_put_sf"/>
</dbReference>
<evidence type="ECO:0000256" key="1">
    <source>
        <dbReference type="ARBA" id="ARBA00023125"/>
    </source>
</evidence>
<protein>
    <submittedName>
        <fullName evidence="3">Putative HTH-type transcriptional regulator</fullName>
    </submittedName>
</protein>
<dbReference type="InterPro" id="IPR047057">
    <property type="entry name" value="MerR_fam"/>
</dbReference>
<dbReference type="Pfam" id="PF13411">
    <property type="entry name" value="MerR_1"/>
    <property type="match status" value="1"/>
</dbReference>
<dbReference type="PANTHER" id="PTHR30204">
    <property type="entry name" value="REDOX-CYCLING DRUG-SENSING TRANSCRIPTIONAL ACTIVATOR SOXR"/>
    <property type="match status" value="1"/>
</dbReference>
<dbReference type="InterPro" id="IPR000551">
    <property type="entry name" value="MerR-type_HTH_dom"/>
</dbReference>
<dbReference type="GO" id="GO:0003677">
    <property type="term" value="F:DNA binding"/>
    <property type="evidence" value="ECO:0007669"/>
    <property type="project" value="UniProtKB-KW"/>
</dbReference>
<dbReference type="EMBL" id="PQSP01000002">
    <property type="protein sequence ID" value="RUS67130.1"/>
    <property type="molecule type" value="Genomic_DNA"/>
</dbReference>
<reference evidence="3 4" key="1">
    <citation type="submission" date="2018-01" db="EMBL/GenBank/DDBJ databases">
        <title>Saezia sanguinis gen. nov., sp. nov., in the order Burkholderiales isolated from human blood.</title>
        <authorList>
            <person name="Medina-Pascual M.J."/>
            <person name="Valdezate S."/>
            <person name="Monzon S."/>
            <person name="Cuesta I."/>
            <person name="Carrasco G."/>
            <person name="Villalon P."/>
            <person name="Saez-Nieto J.A."/>
        </authorList>
    </citation>
    <scope>NUCLEOTIDE SEQUENCE [LARGE SCALE GENOMIC DNA]</scope>
    <source>
        <strain evidence="3 4">CNM695-12</strain>
    </source>
</reference>
<accession>A0A433SEG9</accession>
<dbReference type="AlphaFoldDB" id="A0A433SEG9"/>
<dbReference type="OrthoDB" id="9808480at2"/>
<dbReference type="PANTHER" id="PTHR30204:SF98">
    <property type="entry name" value="HTH-TYPE TRANSCRIPTIONAL REGULATOR ADHR"/>
    <property type="match status" value="1"/>
</dbReference>
<dbReference type="Gene3D" id="1.10.1660.10">
    <property type="match status" value="1"/>
</dbReference>
<dbReference type="PROSITE" id="PS00552">
    <property type="entry name" value="HTH_MERR_1"/>
    <property type="match status" value="1"/>
</dbReference>
<proteinExistence type="predicted"/>
<organism evidence="3 4">
    <name type="scientific">Saezia sanguinis</name>
    <dbReference type="NCBI Taxonomy" id="1965230"/>
    <lineage>
        <taxon>Bacteria</taxon>
        <taxon>Pseudomonadati</taxon>
        <taxon>Pseudomonadota</taxon>
        <taxon>Betaproteobacteria</taxon>
        <taxon>Burkholderiales</taxon>
        <taxon>Saeziaceae</taxon>
        <taxon>Saezia</taxon>
    </lineage>
</organism>
<dbReference type="PROSITE" id="PS50937">
    <property type="entry name" value="HTH_MERR_2"/>
    <property type="match status" value="1"/>
</dbReference>
<dbReference type="CDD" id="cd01109">
    <property type="entry name" value="HTH_YyaN"/>
    <property type="match status" value="1"/>
</dbReference>
<evidence type="ECO:0000259" key="2">
    <source>
        <dbReference type="PROSITE" id="PS50937"/>
    </source>
</evidence>
<comment type="caution">
    <text evidence="3">The sequence shown here is derived from an EMBL/GenBank/DDBJ whole genome shotgun (WGS) entry which is preliminary data.</text>
</comment>
<dbReference type="SUPFAM" id="SSF46955">
    <property type="entry name" value="Putative DNA-binding domain"/>
    <property type="match status" value="1"/>
</dbReference>
<gene>
    <name evidence="3" type="ORF">CUZ56_01070</name>
</gene>
<dbReference type="GO" id="GO:0003700">
    <property type="term" value="F:DNA-binding transcription factor activity"/>
    <property type="evidence" value="ECO:0007669"/>
    <property type="project" value="InterPro"/>
</dbReference>
<keyword evidence="1" id="KW-0238">DNA-binding</keyword>
<name>A0A433SEG9_9BURK</name>
<dbReference type="PRINTS" id="PR00040">
    <property type="entry name" value="HTHMERR"/>
</dbReference>
<feature type="domain" description="HTH merR-type" evidence="2">
    <location>
        <begin position="2"/>
        <end position="70"/>
    </location>
</feature>
<dbReference type="Proteomes" id="UP000286947">
    <property type="component" value="Unassembled WGS sequence"/>
</dbReference>
<dbReference type="SMART" id="SM00422">
    <property type="entry name" value="HTH_MERR"/>
    <property type="match status" value="1"/>
</dbReference>
<evidence type="ECO:0000313" key="4">
    <source>
        <dbReference type="Proteomes" id="UP000286947"/>
    </source>
</evidence>